<evidence type="ECO:0000313" key="2">
    <source>
        <dbReference type="EMBL" id="CAI2378400.1"/>
    </source>
</evidence>
<dbReference type="Proteomes" id="UP001295684">
    <property type="component" value="Unassembled WGS sequence"/>
</dbReference>
<reference evidence="2" key="1">
    <citation type="submission" date="2023-07" db="EMBL/GenBank/DDBJ databases">
        <authorList>
            <consortium name="AG Swart"/>
            <person name="Singh M."/>
            <person name="Singh A."/>
            <person name="Seah K."/>
            <person name="Emmerich C."/>
        </authorList>
    </citation>
    <scope>NUCLEOTIDE SEQUENCE</scope>
    <source>
        <strain evidence="2">DP1</strain>
    </source>
</reference>
<proteinExistence type="predicted"/>
<sequence length="246" mass="28007">MTQITATKKLKSRRPKRSWTEEECTMKRNSTRNKQKKVTNFDFNAQLNALDNKGKDDVKAPALASQMKFIKVRVHTRLEPHRDPQKGAHGEKLIHLEGEIEISDKLKFRELFEKSAKLFNRQLDNQKIQLKISDNPVKSNFRFADSDGTPDINFPCFDQDQKVSDCGVTNICLVVDKGEIEQVSLNSSNSESKKPINTNTTAMSSMIRIEEDVEEPKPGSIQIKPTTNRDPSRLGQTTQPCKCIIF</sequence>
<organism evidence="2 3">
    <name type="scientific">Euplotes crassus</name>
    <dbReference type="NCBI Taxonomy" id="5936"/>
    <lineage>
        <taxon>Eukaryota</taxon>
        <taxon>Sar</taxon>
        <taxon>Alveolata</taxon>
        <taxon>Ciliophora</taxon>
        <taxon>Intramacronucleata</taxon>
        <taxon>Spirotrichea</taxon>
        <taxon>Hypotrichia</taxon>
        <taxon>Euplotida</taxon>
        <taxon>Euplotidae</taxon>
        <taxon>Moneuplotes</taxon>
    </lineage>
</organism>
<name>A0AAD1XUE3_EUPCR</name>
<accession>A0AAD1XUE3</accession>
<dbReference type="EMBL" id="CAMPGE010020121">
    <property type="protein sequence ID" value="CAI2378400.1"/>
    <property type="molecule type" value="Genomic_DNA"/>
</dbReference>
<evidence type="ECO:0000256" key="1">
    <source>
        <dbReference type="SAM" id="MobiDB-lite"/>
    </source>
</evidence>
<feature type="compositionally biased region" description="Basic residues" evidence="1">
    <location>
        <begin position="8"/>
        <end position="17"/>
    </location>
</feature>
<gene>
    <name evidence="2" type="ORF">ECRASSUSDP1_LOCUS19795</name>
</gene>
<comment type="caution">
    <text evidence="2">The sequence shown here is derived from an EMBL/GenBank/DDBJ whole genome shotgun (WGS) entry which is preliminary data.</text>
</comment>
<feature type="region of interest" description="Disordered" evidence="1">
    <location>
        <begin position="1"/>
        <end position="33"/>
    </location>
</feature>
<keyword evidence="3" id="KW-1185">Reference proteome</keyword>
<evidence type="ECO:0000313" key="3">
    <source>
        <dbReference type="Proteomes" id="UP001295684"/>
    </source>
</evidence>
<feature type="region of interest" description="Disordered" evidence="1">
    <location>
        <begin position="209"/>
        <end position="239"/>
    </location>
</feature>
<protein>
    <submittedName>
        <fullName evidence="2">Uncharacterized protein</fullName>
    </submittedName>
</protein>
<dbReference type="AlphaFoldDB" id="A0AAD1XUE3"/>
<feature type="compositionally biased region" description="Polar residues" evidence="1">
    <location>
        <begin position="223"/>
        <end position="239"/>
    </location>
</feature>